<evidence type="ECO:0000256" key="4">
    <source>
        <dbReference type="PROSITE-ProRule" id="PRU00050"/>
    </source>
</evidence>
<evidence type="ECO:0000259" key="7">
    <source>
        <dbReference type="PROSITE" id="PS50122"/>
    </source>
</evidence>
<accession>A0A5M6IU73</accession>
<feature type="transmembrane region" description="Helical" evidence="6">
    <location>
        <begin position="22"/>
        <end position="42"/>
    </location>
</feature>
<dbReference type="InterPro" id="IPR011247">
    <property type="entry name" value="Chemotax_prot-Glu_Me-esterase"/>
</dbReference>
<dbReference type="OrthoDB" id="9793421at2"/>
<evidence type="ECO:0000256" key="5">
    <source>
        <dbReference type="SAM" id="MobiDB-lite"/>
    </source>
</evidence>
<dbReference type="Proteomes" id="UP000325255">
    <property type="component" value="Unassembled WGS sequence"/>
</dbReference>
<dbReference type="Pfam" id="PF01339">
    <property type="entry name" value="CheB_methylest"/>
    <property type="match status" value="1"/>
</dbReference>
<proteinExistence type="predicted"/>
<evidence type="ECO:0000313" key="9">
    <source>
        <dbReference type="Proteomes" id="UP000325255"/>
    </source>
</evidence>
<keyword evidence="6" id="KW-1133">Transmembrane helix</keyword>
<dbReference type="PIRSF" id="PIRSF036461">
    <property type="entry name" value="Chmtx_methlestr"/>
    <property type="match status" value="1"/>
</dbReference>
<feature type="active site" evidence="4">
    <location>
        <position position="16"/>
    </location>
</feature>
<dbReference type="PANTHER" id="PTHR42872">
    <property type="entry name" value="PROTEIN-GLUTAMATE METHYLESTERASE/PROTEIN-GLUTAMINE GLUTAMINASE"/>
    <property type="match status" value="1"/>
</dbReference>
<evidence type="ECO:0000256" key="6">
    <source>
        <dbReference type="SAM" id="Phobius"/>
    </source>
</evidence>
<dbReference type="InterPro" id="IPR035909">
    <property type="entry name" value="CheB_C"/>
</dbReference>
<keyword evidence="9" id="KW-1185">Reference proteome</keyword>
<protein>
    <recommendedName>
        <fullName evidence="2">protein-glutamate methylesterase</fullName>
        <ecNumber evidence="2">3.1.1.61</ecNumber>
    </recommendedName>
</protein>
<dbReference type="GO" id="GO:0005737">
    <property type="term" value="C:cytoplasm"/>
    <property type="evidence" value="ECO:0007669"/>
    <property type="project" value="InterPro"/>
</dbReference>
<dbReference type="InterPro" id="IPR000673">
    <property type="entry name" value="Sig_transdc_resp-reg_Me-estase"/>
</dbReference>
<feature type="active site" evidence="4">
    <location>
        <position position="43"/>
    </location>
</feature>
<evidence type="ECO:0000313" key="8">
    <source>
        <dbReference type="EMBL" id="KAA5611407.1"/>
    </source>
</evidence>
<dbReference type="SUPFAM" id="SSF52738">
    <property type="entry name" value="Methylesterase CheB, C-terminal domain"/>
    <property type="match status" value="1"/>
</dbReference>
<feature type="active site" evidence="4">
    <location>
        <position position="136"/>
    </location>
</feature>
<dbReference type="GO" id="GO:0008984">
    <property type="term" value="F:protein-glutamate methylesterase activity"/>
    <property type="evidence" value="ECO:0007669"/>
    <property type="project" value="UniProtKB-EC"/>
</dbReference>
<keyword evidence="1 4" id="KW-0378">Hydrolase</keyword>
<evidence type="ECO:0000256" key="1">
    <source>
        <dbReference type="ARBA" id="ARBA00022801"/>
    </source>
</evidence>
<feature type="region of interest" description="Disordered" evidence="5">
    <location>
        <begin position="327"/>
        <end position="348"/>
    </location>
</feature>
<gene>
    <name evidence="8" type="ORF">F1189_14835</name>
</gene>
<dbReference type="PROSITE" id="PS50122">
    <property type="entry name" value="CHEB"/>
    <property type="match status" value="1"/>
</dbReference>
<keyword evidence="6" id="KW-0812">Transmembrane</keyword>
<dbReference type="GO" id="GO:0000156">
    <property type="term" value="F:phosphorelay response regulator activity"/>
    <property type="evidence" value="ECO:0007669"/>
    <property type="project" value="InterPro"/>
</dbReference>
<dbReference type="CDD" id="cd16433">
    <property type="entry name" value="CheB"/>
    <property type="match status" value="1"/>
</dbReference>
<dbReference type="AlphaFoldDB" id="A0A5M6IU73"/>
<evidence type="ECO:0000256" key="2">
    <source>
        <dbReference type="ARBA" id="ARBA00039140"/>
    </source>
</evidence>
<evidence type="ECO:0000256" key="3">
    <source>
        <dbReference type="ARBA" id="ARBA00048267"/>
    </source>
</evidence>
<keyword evidence="6" id="KW-0472">Membrane</keyword>
<dbReference type="GO" id="GO:0006935">
    <property type="term" value="P:chemotaxis"/>
    <property type="evidence" value="ECO:0007669"/>
    <property type="project" value="UniProtKB-UniRule"/>
</dbReference>
<keyword evidence="4" id="KW-0145">Chemotaxis</keyword>
<sequence length="348" mass="36905">MGEDAAGRDIVVIGASAGGVEALLALVGGLPGGFPAALLVVLHIGSRRSHLPAVLDRAGRLRAAWAEDGEKIRPGRIRIAPPDRHLLVAARGDTLKLSRGPRENRTRPAIDPLFRSAARACGRRLAGVVLSGMQGDGTAGLAEIGRHGGLTIVQDPREAAYPQMPRAALRHVTVGHCLPVAAIAGLLVRVCGPGPATAMFGDPAGMSATGMEETADMAREYKLKRPVALTCPNCGGALTQTLVDSLPYFECHIGHRFAARNMDEAQFDQLEQALDVALRVLNERAELCRGLAEAARGRGQAVAVRHWEAAMRESTQRATVLRRFNEQGWKRPSDDGGEGDFAVSPARG</sequence>
<dbReference type="EMBL" id="VWPK01000021">
    <property type="protein sequence ID" value="KAA5611407.1"/>
    <property type="molecule type" value="Genomic_DNA"/>
</dbReference>
<dbReference type="PANTHER" id="PTHR42872:SF6">
    <property type="entry name" value="PROTEIN-GLUTAMATE METHYLESTERASE_PROTEIN-GLUTAMINE GLUTAMINASE"/>
    <property type="match status" value="1"/>
</dbReference>
<dbReference type="EC" id="3.1.1.61" evidence="2"/>
<organism evidence="8 9">
    <name type="scientific">Rhodovastum atsumiense</name>
    <dbReference type="NCBI Taxonomy" id="504468"/>
    <lineage>
        <taxon>Bacteria</taxon>
        <taxon>Pseudomonadati</taxon>
        <taxon>Pseudomonadota</taxon>
        <taxon>Alphaproteobacteria</taxon>
        <taxon>Acetobacterales</taxon>
        <taxon>Acetobacteraceae</taxon>
        <taxon>Rhodovastum</taxon>
    </lineage>
</organism>
<reference evidence="8 9" key="1">
    <citation type="submission" date="2019-09" db="EMBL/GenBank/DDBJ databases">
        <title>Genome sequence of Rhodovastum atsumiense, a diverse member of the Acetobacteraceae family of non-sulfur purple photosynthetic bacteria.</title>
        <authorList>
            <person name="Meyer T."/>
            <person name="Kyndt J."/>
        </authorList>
    </citation>
    <scope>NUCLEOTIDE SEQUENCE [LARGE SCALE GENOMIC DNA]</scope>
    <source>
        <strain evidence="8 9">DSM 21279</strain>
    </source>
</reference>
<feature type="domain" description="CheB-type methylesterase" evidence="7">
    <location>
        <begin position="4"/>
        <end position="188"/>
    </location>
</feature>
<name>A0A5M6IU73_9PROT</name>
<comment type="catalytic activity">
    <reaction evidence="3">
        <text>[protein]-L-glutamate 5-O-methyl ester + H2O = L-glutamyl-[protein] + methanol + H(+)</text>
        <dbReference type="Rhea" id="RHEA:23236"/>
        <dbReference type="Rhea" id="RHEA-COMP:10208"/>
        <dbReference type="Rhea" id="RHEA-COMP:10311"/>
        <dbReference type="ChEBI" id="CHEBI:15377"/>
        <dbReference type="ChEBI" id="CHEBI:15378"/>
        <dbReference type="ChEBI" id="CHEBI:17790"/>
        <dbReference type="ChEBI" id="CHEBI:29973"/>
        <dbReference type="ChEBI" id="CHEBI:82795"/>
        <dbReference type="EC" id="3.1.1.61"/>
    </reaction>
</comment>
<comment type="caution">
    <text evidence="8">The sequence shown here is derived from an EMBL/GenBank/DDBJ whole genome shotgun (WGS) entry which is preliminary data.</text>
</comment>
<dbReference type="Gene3D" id="3.40.50.180">
    <property type="entry name" value="Methylesterase CheB, C-terminal domain"/>
    <property type="match status" value="1"/>
</dbReference>